<name>A0A7J6Q8C9_PEROL</name>
<dbReference type="Proteomes" id="UP000553632">
    <property type="component" value="Unassembled WGS sequence"/>
</dbReference>
<protein>
    <submittedName>
        <fullName evidence="1">Uncharacterized protein</fullName>
    </submittedName>
</protein>
<dbReference type="AlphaFoldDB" id="A0A7J6Q8C9"/>
<evidence type="ECO:0000313" key="2">
    <source>
        <dbReference type="Proteomes" id="UP000553632"/>
    </source>
</evidence>
<organism evidence="1 2">
    <name type="scientific">Perkinsus olseni</name>
    <name type="common">Perkinsus atlanticus</name>
    <dbReference type="NCBI Taxonomy" id="32597"/>
    <lineage>
        <taxon>Eukaryota</taxon>
        <taxon>Sar</taxon>
        <taxon>Alveolata</taxon>
        <taxon>Perkinsozoa</taxon>
        <taxon>Perkinsea</taxon>
        <taxon>Perkinsida</taxon>
        <taxon>Perkinsidae</taxon>
        <taxon>Perkinsus</taxon>
    </lineage>
</organism>
<evidence type="ECO:0000313" key="1">
    <source>
        <dbReference type="EMBL" id="KAF4703946.1"/>
    </source>
</evidence>
<gene>
    <name evidence="1" type="ORF">FOZ63_009527</name>
</gene>
<sequence length="80" mass="8617">MAAHLPHEASLQELEAQARRLLEVIHDVQKAVHKIASVVAVRIPHRFGIGVTLRECLQSCELGSGGVSNIFAKVLIVAAL</sequence>
<comment type="caution">
    <text evidence="1">The sequence shown here is derived from an EMBL/GenBank/DDBJ whole genome shotgun (WGS) entry which is preliminary data.</text>
</comment>
<accession>A0A7J6Q8C9</accession>
<keyword evidence="2" id="KW-1185">Reference proteome</keyword>
<proteinExistence type="predicted"/>
<dbReference type="EMBL" id="JABANO010035160">
    <property type="protein sequence ID" value="KAF4703946.1"/>
    <property type="molecule type" value="Genomic_DNA"/>
</dbReference>
<reference evidence="1 2" key="1">
    <citation type="submission" date="2020-04" db="EMBL/GenBank/DDBJ databases">
        <title>Perkinsus olseni comparative genomics.</title>
        <authorList>
            <person name="Bogema D.R."/>
        </authorList>
    </citation>
    <scope>NUCLEOTIDE SEQUENCE [LARGE SCALE GENOMIC DNA]</scope>
    <source>
        <strain evidence="1 2">ATCC PRA-207</strain>
    </source>
</reference>